<name>A0A7X6DL67_9BACT</name>
<dbReference type="Pfam" id="PF01814">
    <property type="entry name" value="Hemerythrin"/>
    <property type="match status" value="1"/>
</dbReference>
<evidence type="ECO:0000259" key="1">
    <source>
        <dbReference type="Pfam" id="PF01814"/>
    </source>
</evidence>
<accession>A0A7X6DL67</accession>
<dbReference type="Gene3D" id="1.20.120.520">
    <property type="entry name" value="nmb1532 protein domain like"/>
    <property type="match status" value="1"/>
</dbReference>
<dbReference type="AlphaFoldDB" id="A0A7X6DL67"/>
<feature type="domain" description="Hemerythrin-like" evidence="1">
    <location>
        <begin position="6"/>
        <end position="83"/>
    </location>
</feature>
<dbReference type="EMBL" id="VTOW01000001">
    <property type="protein sequence ID" value="NKE69210.1"/>
    <property type="molecule type" value="Genomic_DNA"/>
</dbReference>
<proteinExistence type="predicted"/>
<dbReference type="InterPro" id="IPR012312">
    <property type="entry name" value="Hemerythrin-like"/>
</dbReference>
<evidence type="ECO:0000313" key="3">
    <source>
        <dbReference type="Proteomes" id="UP000534783"/>
    </source>
</evidence>
<comment type="caution">
    <text evidence="2">The sequence shown here is derived from an EMBL/GenBank/DDBJ whole genome shotgun (WGS) entry which is preliminary data.</text>
</comment>
<protein>
    <submittedName>
        <fullName evidence="2">Hemerythrin domain-containing protein</fullName>
    </submittedName>
</protein>
<reference evidence="2 3" key="1">
    <citation type="journal article" date="2020" name="Nature">
        <title>Bacterial chemolithoautotrophy via manganese oxidation.</title>
        <authorList>
            <person name="Yu H."/>
            <person name="Leadbetter J.R."/>
        </authorList>
    </citation>
    <scope>NUCLEOTIDE SEQUENCE [LARGE SCALE GENOMIC DNA]</scope>
    <source>
        <strain evidence="2 3">Mn-1</strain>
    </source>
</reference>
<dbReference type="Proteomes" id="UP000534783">
    <property type="component" value="Unassembled WGS sequence"/>
</dbReference>
<evidence type="ECO:0000313" key="2">
    <source>
        <dbReference type="EMBL" id="NKE69210.1"/>
    </source>
</evidence>
<sequence length="172" mass="19114">MTGPLYRFFIDDHRRLEDLLNRAAADPAQVESASYEAFRRGLLKHIGMEEKILFPAAQQARGGAPLPMAEKLRLDHGALATLLVPHPSPQIIAAIRAILADHNVIEESPGGLYEICEQLAGERLDDLLAKVRSAPEVSAMPHKSDPNVFEVLRRVLVRAGYNFDDYADHAQR</sequence>
<dbReference type="RefSeq" id="WP_168057528.1">
    <property type="nucleotide sequence ID" value="NZ_VTOW01000001.1"/>
</dbReference>
<keyword evidence="3" id="KW-1185">Reference proteome</keyword>
<gene>
    <name evidence="2" type="ORF">MNODULE_00385</name>
</gene>
<organism evidence="2 3">
    <name type="scientific">Candidatus Manganitrophus noduliformans</name>
    <dbReference type="NCBI Taxonomy" id="2606439"/>
    <lineage>
        <taxon>Bacteria</taxon>
        <taxon>Pseudomonadati</taxon>
        <taxon>Nitrospirota</taxon>
        <taxon>Nitrospiria</taxon>
        <taxon>Candidatus Troglogloeales</taxon>
        <taxon>Candidatus Manganitrophaceae</taxon>
        <taxon>Candidatus Manganitrophus</taxon>
    </lineage>
</organism>